<protein>
    <recommendedName>
        <fullName evidence="3">Pyridoxamine 5'-phosphate oxidase putative domain-containing protein</fullName>
    </recommendedName>
</protein>
<evidence type="ECO:0000313" key="1">
    <source>
        <dbReference type="EMBL" id="TCZ67579.1"/>
    </source>
</evidence>
<proteinExistence type="predicted"/>
<dbReference type="RefSeq" id="WP_132420782.1">
    <property type="nucleotide sequence ID" value="NZ_SKFG01000081.1"/>
</dbReference>
<dbReference type="AlphaFoldDB" id="A0A4R4E0J9"/>
<dbReference type="EMBL" id="SKFG01000081">
    <property type="protein sequence ID" value="TCZ67579.1"/>
    <property type="molecule type" value="Genomic_DNA"/>
</dbReference>
<accession>A0A4R4E0J9</accession>
<evidence type="ECO:0000313" key="2">
    <source>
        <dbReference type="Proteomes" id="UP000295418"/>
    </source>
</evidence>
<name>A0A4R4E0J9_9BACL</name>
<reference evidence="1 2" key="1">
    <citation type="submission" date="2019-03" db="EMBL/GenBank/DDBJ databases">
        <authorList>
            <person name="Kim M.K.M."/>
        </authorList>
    </citation>
    <scope>NUCLEOTIDE SEQUENCE [LARGE SCALE GENOMIC DNA]</scope>
    <source>
        <strain evidence="1 2">18JY21-1</strain>
    </source>
</reference>
<dbReference type="NCBIfam" id="NF005232">
    <property type="entry name" value="PRK06733.1"/>
    <property type="match status" value="1"/>
</dbReference>
<dbReference type="Proteomes" id="UP000295418">
    <property type="component" value="Unassembled WGS sequence"/>
</dbReference>
<dbReference type="SUPFAM" id="SSF50475">
    <property type="entry name" value="FMN-binding split barrel"/>
    <property type="match status" value="1"/>
</dbReference>
<dbReference type="Gene3D" id="2.30.110.10">
    <property type="entry name" value="Electron Transport, Fmn-binding Protein, Chain A"/>
    <property type="match status" value="1"/>
</dbReference>
<sequence>MSKVLTELTPEMMSVLQGQAIVLLNVVHKPSNTIYSTALSWVYAEDATKIRFAIDSKSDFITIIEEDPKLVMNFIALESVYSVVGTANVVVKETEDTTLKLTIVEVQIDQIRDIMFYGGKVTTNPEFIKTYKPELVVKLDEEAKQAVLSR</sequence>
<evidence type="ECO:0008006" key="3">
    <source>
        <dbReference type="Google" id="ProtNLM"/>
    </source>
</evidence>
<gene>
    <name evidence="1" type="ORF">E0485_24910</name>
</gene>
<dbReference type="InterPro" id="IPR012349">
    <property type="entry name" value="Split_barrel_FMN-bd"/>
</dbReference>
<organism evidence="1 2">
    <name type="scientific">Paenibacillus albiflavus</name>
    <dbReference type="NCBI Taxonomy" id="2545760"/>
    <lineage>
        <taxon>Bacteria</taxon>
        <taxon>Bacillati</taxon>
        <taxon>Bacillota</taxon>
        <taxon>Bacilli</taxon>
        <taxon>Bacillales</taxon>
        <taxon>Paenibacillaceae</taxon>
        <taxon>Paenibacillus</taxon>
    </lineage>
</organism>
<comment type="caution">
    <text evidence="1">The sequence shown here is derived from an EMBL/GenBank/DDBJ whole genome shotgun (WGS) entry which is preliminary data.</text>
</comment>
<keyword evidence="2" id="KW-1185">Reference proteome</keyword>
<dbReference type="OrthoDB" id="2381603at2"/>